<feature type="compositionally biased region" description="Polar residues" evidence="1">
    <location>
        <begin position="623"/>
        <end position="633"/>
    </location>
</feature>
<evidence type="ECO:0000256" key="1">
    <source>
        <dbReference type="SAM" id="MobiDB-lite"/>
    </source>
</evidence>
<feature type="compositionally biased region" description="Polar residues" evidence="1">
    <location>
        <begin position="130"/>
        <end position="144"/>
    </location>
</feature>
<feature type="compositionally biased region" description="Polar residues" evidence="1">
    <location>
        <begin position="653"/>
        <end position="664"/>
    </location>
</feature>
<feature type="compositionally biased region" description="Basic and acidic residues" evidence="1">
    <location>
        <begin position="545"/>
        <end position="569"/>
    </location>
</feature>
<feature type="region of interest" description="Disordered" evidence="1">
    <location>
        <begin position="129"/>
        <end position="149"/>
    </location>
</feature>
<proteinExistence type="predicted"/>
<protein>
    <submittedName>
        <fullName evidence="2">Uncharacterized protein</fullName>
    </submittedName>
</protein>
<dbReference type="AlphaFoldDB" id="A0A2Z7BDL3"/>
<feature type="region of interest" description="Disordered" evidence="1">
    <location>
        <begin position="383"/>
        <end position="402"/>
    </location>
</feature>
<dbReference type="EMBL" id="KV008770">
    <property type="protein sequence ID" value="KZV30022.1"/>
    <property type="molecule type" value="Genomic_DNA"/>
</dbReference>
<name>A0A2Z7BDL3_9LAMI</name>
<organism evidence="2 3">
    <name type="scientific">Dorcoceras hygrometricum</name>
    <dbReference type="NCBI Taxonomy" id="472368"/>
    <lineage>
        <taxon>Eukaryota</taxon>
        <taxon>Viridiplantae</taxon>
        <taxon>Streptophyta</taxon>
        <taxon>Embryophyta</taxon>
        <taxon>Tracheophyta</taxon>
        <taxon>Spermatophyta</taxon>
        <taxon>Magnoliopsida</taxon>
        <taxon>eudicotyledons</taxon>
        <taxon>Gunneridae</taxon>
        <taxon>Pentapetalae</taxon>
        <taxon>asterids</taxon>
        <taxon>lamiids</taxon>
        <taxon>Lamiales</taxon>
        <taxon>Gesneriaceae</taxon>
        <taxon>Didymocarpoideae</taxon>
        <taxon>Trichosporeae</taxon>
        <taxon>Loxocarpinae</taxon>
        <taxon>Dorcoceras</taxon>
    </lineage>
</organism>
<reference evidence="2 3" key="1">
    <citation type="journal article" date="2015" name="Proc. Natl. Acad. Sci. U.S.A.">
        <title>The resurrection genome of Boea hygrometrica: A blueprint for survival of dehydration.</title>
        <authorList>
            <person name="Xiao L."/>
            <person name="Yang G."/>
            <person name="Zhang L."/>
            <person name="Yang X."/>
            <person name="Zhao S."/>
            <person name="Ji Z."/>
            <person name="Zhou Q."/>
            <person name="Hu M."/>
            <person name="Wang Y."/>
            <person name="Chen M."/>
            <person name="Xu Y."/>
            <person name="Jin H."/>
            <person name="Xiao X."/>
            <person name="Hu G."/>
            <person name="Bao F."/>
            <person name="Hu Y."/>
            <person name="Wan P."/>
            <person name="Li L."/>
            <person name="Deng X."/>
            <person name="Kuang T."/>
            <person name="Xiang C."/>
            <person name="Zhu J.K."/>
            <person name="Oliver M.J."/>
            <person name="He Y."/>
        </authorList>
    </citation>
    <scope>NUCLEOTIDE SEQUENCE [LARGE SCALE GENOMIC DNA]</scope>
    <source>
        <strain evidence="3">cv. XS01</strain>
    </source>
</reference>
<feature type="compositionally biased region" description="Polar residues" evidence="1">
    <location>
        <begin position="685"/>
        <end position="695"/>
    </location>
</feature>
<gene>
    <name evidence="2" type="ORF">F511_24805</name>
</gene>
<feature type="compositionally biased region" description="Polar residues" evidence="1">
    <location>
        <begin position="799"/>
        <end position="810"/>
    </location>
</feature>
<feature type="compositionally biased region" description="Polar residues" evidence="1">
    <location>
        <begin position="763"/>
        <end position="780"/>
    </location>
</feature>
<dbReference type="PANTHER" id="PTHR31008:SF5">
    <property type="entry name" value="EXPRESSED PROTEIN"/>
    <property type="match status" value="1"/>
</dbReference>
<dbReference type="Proteomes" id="UP000250235">
    <property type="component" value="Unassembled WGS sequence"/>
</dbReference>
<dbReference type="OrthoDB" id="1687502at2759"/>
<feature type="region of interest" description="Disordered" evidence="1">
    <location>
        <begin position="258"/>
        <end position="314"/>
    </location>
</feature>
<feature type="compositionally biased region" description="Low complexity" evidence="1">
    <location>
        <begin position="640"/>
        <end position="652"/>
    </location>
</feature>
<feature type="compositionally biased region" description="Low complexity" evidence="1">
    <location>
        <begin position="290"/>
        <end position="314"/>
    </location>
</feature>
<feature type="region of interest" description="Disordered" evidence="1">
    <location>
        <begin position="798"/>
        <end position="824"/>
    </location>
</feature>
<feature type="compositionally biased region" description="Polar residues" evidence="1">
    <location>
        <begin position="384"/>
        <end position="396"/>
    </location>
</feature>
<accession>A0A2Z7BDL3</accession>
<keyword evidence="3" id="KW-1185">Reference proteome</keyword>
<feature type="region of interest" description="Disordered" evidence="1">
    <location>
        <begin position="525"/>
        <end position="780"/>
    </location>
</feature>
<sequence>MDADVPLDYIEFQIFPSQNRYEACVCHVNKKEKKIASGLLEHLLLHSAEIDALNSKGSDAKYKVKPPEDPRDLKWFTKSTLQRFLHITCSPNMLEITNAARGEMSQLEEARRFHLSLYAKDTESVVQMGETDNNSSYGSSSTPKTEGEASKNELLRAMDLRLTALRGELTAAFDQAVDSRFSVEEMTDLEKFSNHFGSIYLRDSLSKHIELVRNQSVTVSSSKQFLESDGISSNQGNIDSVGSLSSWRPVEYGASPAKVAQIERQSSTDHEESSFSSEEEQTSAERSRSLIRSASPRRSASPMRRIQIGRSGSRRSTAISIKNLNYIPARERLVLPTNPAGSDSDKEGHEQAIKKSENNLRISVQDAINLFERKQRDQIGDIQNARSSLNASSGGNKSVLRRWSSGIGQDSSRYNEESVLDVPQVPSNLKNMEIKNSSPAVEAQCGVSFEEIPVVQCDLGMKLQSPEGTECGPSFVQEETPPIESTKFDQKKVALAEWNRKAEAELNDLMMKMVETKPTKFRTVVPNNSKRRSLPNEQRGGVYDHYYEKRDEKLRGETARRKVEKDKQLRAMQTLDSRRSELALANTRDAGQKQNVKKPQKPQKYASQPELPKLESPKLGSIKKNSVKASSVPATRKSWPSVPSPRASVVSPTKVSTGRTSVGATQARKSHPVSSVSHSSKKVETPQTQPRSGKPNNHIKKSPASTTDKKQNSVTEMIKVTKSKVQPAPGNPVSSAKPSLYSKVTKKGSVVPLESKSFLRKGSGTNSNVNPVSKIKASSQSQEPLMTVSCPILAEENKSVSNSSDPSIQHQENEVGESEVHSLTEPEVCALSPPKCEEKENLAQVYSPDDHVIDRVRDREVEADIEEGSTISPSAWVEIEDNVDHSVASSDQIYEMVSPAFVTPVIASNSRVRHSLSQMLLEENNEPDITDWGNAENPPLMSFQKDVPKGFKRLLKFARKSKNDVNTTGLSSPTVFSEGEEDTDASKFVNKRSAEKLVKKASLQSISNGHSKATHESYPKHPAEAIIGNSNSQSLSQHLHEGYASASVTTTKGQIAHRLSFAPF</sequence>
<evidence type="ECO:0000313" key="3">
    <source>
        <dbReference type="Proteomes" id="UP000250235"/>
    </source>
</evidence>
<dbReference type="PANTHER" id="PTHR31008">
    <property type="entry name" value="COP1-INTERACTING PROTEIN-RELATED"/>
    <property type="match status" value="1"/>
</dbReference>
<evidence type="ECO:0000313" key="2">
    <source>
        <dbReference type="EMBL" id="KZV30022.1"/>
    </source>
</evidence>